<organism evidence="2 3">
    <name type="scientific">Halteria grandinella</name>
    <dbReference type="NCBI Taxonomy" id="5974"/>
    <lineage>
        <taxon>Eukaryota</taxon>
        <taxon>Sar</taxon>
        <taxon>Alveolata</taxon>
        <taxon>Ciliophora</taxon>
        <taxon>Intramacronucleata</taxon>
        <taxon>Spirotrichea</taxon>
        <taxon>Stichotrichia</taxon>
        <taxon>Sporadotrichida</taxon>
        <taxon>Halteriidae</taxon>
        <taxon>Halteria</taxon>
    </lineage>
</organism>
<accession>A0A8J8NPT5</accession>
<feature type="compositionally biased region" description="Acidic residues" evidence="1">
    <location>
        <begin position="248"/>
        <end position="262"/>
    </location>
</feature>
<name>A0A8J8NPT5_HALGN</name>
<feature type="compositionally biased region" description="Acidic residues" evidence="1">
    <location>
        <begin position="160"/>
        <end position="176"/>
    </location>
</feature>
<feature type="region of interest" description="Disordered" evidence="1">
    <location>
        <begin position="239"/>
        <end position="262"/>
    </location>
</feature>
<protein>
    <recommendedName>
        <fullName evidence="4">Next to BRCA1 central domain-containing protein</fullName>
    </recommendedName>
</protein>
<keyword evidence="3" id="KW-1185">Reference proteome</keyword>
<reference evidence="2" key="1">
    <citation type="submission" date="2019-06" db="EMBL/GenBank/DDBJ databases">
        <authorList>
            <person name="Zheng W."/>
        </authorList>
    </citation>
    <scope>NUCLEOTIDE SEQUENCE</scope>
    <source>
        <strain evidence="2">QDHG01</strain>
    </source>
</reference>
<proteinExistence type="predicted"/>
<dbReference type="OrthoDB" id="10573327at2759"/>
<evidence type="ECO:0000256" key="1">
    <source>
        <dbReference type="SAM" id="MobiDB-lite"/>
    </source>
</evidence>
<comment type="caution">
    <text evidence="2">The sequence shown here is derived from an EMBL/GenBank/DDBJ whole genome shotgun (WGS) entry which is preliminary data.</text>
</comment>
<dbReference type="Proteomes" id="UP000785679">
    <property type="component" value="Unassembled WGS sequence"/>
</dbReference>
<gene>
    <name evidence="2" type="ORF">FGO68_gene1735</name>
</gene>
<evidence type="ECO:0000313" key="3">
    <source>
        <dbReference type="Proteomes" id="UP000785679"/>
    </source>
</evidence>
<feature type="region of interest" description="Disordered" evidence="1">
    <location>
        <begin position="157"/>
        <end position="178"/>
    </location>
</feature>
<evidence type="ECO:0008006" key="4">
    <source>
        <dbReference type="Google" id="ProtNLM"/>
    </source>
</evidence>
<feature type="region of interest" description="Disordered" evidence="1">
    <location>
        <begin position="118"/>
        <end position="138"/>
    </location>
</feature>
<evidence type="ECO:0000313" key="2">
    <source>
        <dbReference type="EMBL" id="TNV79687.1"/>
    </source>
</evidence>
<dbReference type="AlphaFoldDB" id="A0A8J8NPT5"/>
<sequence length="516" mass="60137">MMNQSIIRLRVTLPPTEHLCLIENPSKDLQCLANQIRKQLKDLSNFTLNTSANSVEELQEREFTLQWLQYVFEGEERIVVQDSDQLEEIYNYTKVKKGGSQLITFEVLRRKEDIQNNNPFSEYKSCMPSNNLQPSDEKQQPHILDDLASEKSEEFVEVLSSEEEEDSSSSEDEEREEREMLQYLRHKIRLEVEKNVFALIETEPELHQIKEHIQELQKEEVDASRKEAIIEDFIKRSPEVKKEKEEQKSEDEEEYFDVEGEEEKIEHSQHIDVYVSMKDANKPEPLNQSQVMNQSSYQRPSSILGQSLKQSVTEKLTSFKNFFQKKQIPLDKQQYCMVLGDQPEQYIEDAPTNNYCTIKWQVQNQAKVQWPQGAQLVLVYSHPVALVEPQELKCVVKSGDKHDIIVNIFLPKNIAESHQIVMFRIRDKKEYIGQPLIAFIKIDKDTLNRSSLRESVLLKHGQPEFSDEKLLSMASILVDEGYGSFDRCYALVRALRGDIGKARETMSQLIFYECGL</sequence>
<dbReference type="EMBL" id="RRYP01008570">
    <property type="protein sequence ID" value="TNV79687.1"/>
    <property type="molecule type" value="Genomic_DNA"/>
</dbReference>